<sequence length="258" mass="28190">MSTVRAITAPEETELFGIRLFASSMDDAVDAISADAKTGCGGIVCVANVDMLTRALSMPRLAQVMSRARWVVTDGMPLVWALRRLNGIQRAGRVNGPKLTLELCRRAEGEGTSIFLYGGTPEELRLMQQNLLLQFPALKIAGAVSPPMLPTEPPYDPDIAAAINDSGAGLLFVGLGCPKQEFWMEAHQGRLKPIALGVGFAFALIAGTKKEAPHWMQKSGLEWLFRFSQEPGRLWKRYLVGNSIFVGRVLRQLLLGKP</sequence>
<keyword evidence="4" id="KW-1185">Reference proteome</keyword>
<keyword evidence="1" id="KW-0328">Glycosyltransferase</keyword>
<evidence type="ECO:0000256" key="2">
    <source>
        <dbReference type="ARBA" id="ARBA00022679"/>
    </source>
</evidence>
<dbReference type="InterPro" id="IPR004629">
    <property type="entry name" value="WecG_TagA_CpsF"/>
</dbReference>
<evidence type="ECO:0000256" key="1">
    <source>
        <dbReference type="ARBA" id="ARBA00022676"/>
    </source>
</evidence>
<dbReference type="PANTHER" id="PTHR34136">
    <property type="match status" value="1"/>
</dbReference>
<comment type="caution">
    <text evidence="3">The sequence shown here is derived from an EMBL/GenBank/DDBJ whole genome shotgun (WGS) entry which is preliminary data.</text>
</comment>
<evidence type="ECO:0000313" key="4">
    <source>
        <dbReference type="Proteomes" id="UP001246372"/>
    </source>
</evidence>
<gene>
    <name evidence="3" type="ORF">RQP53_18795</name>
</gene>
<organism evidence="3 4">
    <name type="scientific">Roseateles aquae</name>
    <dbReference type="NCBI Taxonomy" id="3077235"/>
    <lineage>
        <taxon>Bacteria</taxon>
        <taxon>Pseudomonadati</taxon>
        <taxon>Pseudomonadota</taxon>
        <taxon>Betaproteobacteria</taxon>
        <taxon>Burkholderiales</taxon>
        <taxon>Sphaerotilaceae</taxon>
        <taxon>Roseateles</taxon>
    </lineage>
</organism>
<dbReference type="Pfam" id="PF03808">
    <property type="entry name" value="Glyco_tran_WecG"/>
    <property type="match status" value="1"/>
</dbReference>
<proteinExistence type="predicted"/>
<evidence type="ECO:0000313" key="3">
    <source>
        <dbReference type="EMBL" id="MDT9001335.1"/>
    </source>
</evidence>
<dbReference type="PANTHER" id="PTHR34136:SF1">
    <property type="entry name" value="UDP-N-ACETYL-D-MANNOSAMINURONIC ACID TRANSFERASE"/>
    <property type="match status" value="1"/>
</dbReference>
<accession>A0ABU3PFH4</accession>
<name>A0ABU3PFH4_9BURK</name>
<dbReference type="Proteomes" id="UP001246372">
    <property type="component" value="Unassembled WGS sequence"/>
</dbReference>
<dbReference type="CDD" id="cd06533">
    <property type="entry name" value="Glyco_transf_WecG_TagA"/>
    <property type="match status" value="1"/>
</dbReference>
<dbReference type="RefSeq" id="WP_315652210.1">
    <property type="nucleotide sequence ID" value="NZ_JAVXZY010000008.1"/>
</dbReference>
<keyword evidence="2" id="KW-0808">Transferase</keyword>
<reference evidence="3" key="1">
    <citation type="submission" date="2023-09" db="EMBL/GenBank/DDBJ databases">
        <title>Paucibacter sp. APW11 Genome sequencing and assembly.</title>
        <authorList>
            <person name="Kim I."/>
        </authorList>
    </citation>
    <scope>NUCLEOTIDE SEQUENCE</scope>
    <source>
        <strain evidence="3">APW11</strain>
    </source>
</reference>
<dbReference type="EMBL" id="JAVXZY010000008">
    <property type="protein sequence ID" value="MDT9001335.1"/>
    <property type="molecule type" value="Genomic_DNA"/>
</dbReference>
<protein>
    <submittedName>
        <fullName evidence="3">WecB/TagA/CpsF family glycosyltransferase</fullName>
    </submittedName>
</protein>
<dbReference type="NCBIfam" id="TIGR00696">
    <property type="entry name" value="wecG_tagA_cpsF"/>
    <property type="match status" value="1"/>
</dbReference>